<reference evidence="2 3" key="1">
    <citation type="submission" date="2019-03" db="EMBL/GenBank/DDBJ databases">
        <title>First draft genome of Liparis tanakae, snailfish: a comprehensive survey of snailfish specific genes.</title>
        <authorList>
            <person name="Kim W."/>
            <person name="Song I."/>
            <person name="Jeong J.-H."/>
            <person name="Kim D."/>
            <person name="Kim S."/>
            <person name="Ryu S."/>
            <person name="Song J.Y."/>
            <person name="Lee S.K."/>
        </authorList>
    </citation>
    <scope>NUCLEOTIDE SEQUENCE [LARGE SCALE GENOMIC DNA]</scope>
    <source>
        <tissue evidence="2">Muscle</tissue>
    </source>
</reference>
<feature type="region of interest" description="Disordered" evidence="1">
    <location>
        <begin position="1"/>
        <end position="23"/>
    </location>
</feature>
<name>A0A4Z2FEG3_9TELE</name>
<evidence type="ECO:0000313" key="2">
    <source>
        <dbReference type="EMBL" id="TNN39626.1"/>
    </source>
</evidence>
<gene>
    <name evidence="2" type="ORF">EYF80_050201</name>
</gene>
<proteinExistence type="predicted"/>
<sequence length="331" mass="36702">MRGVEDGGGGGGGGGDEGSDSSTSALLRRKELLVEALGSGDAVEVKEVESAIGDRDFQRSQNSGLSCRVGFGDVIRHGGGSEGDLGLRSADVRMDTGWLSELRTPFRISSRSIRYLSVVCSGFHLQASVVFREVLVRSITTILLSSGCDRHFCKFSVCWKASRSDGLVGWDVSGYLSQVQGHGCDRGEALLQSDSAGMFRHSDPGEDGIPVEQLLEFRRPVPARGHVVRVDAALGGRGHRPGEAEVAHLDHAPLREEDVLRFDVPRFVLTFCRWQKAAALRIWYRYCRPVFRSRPLGFCSRSSRRVRSTNSNTRYQRRRRFHTSRRFTRLS</sequence>
<comment type="caution">
    <text evidence="2">The sequence shown here is derived from an EMBL/GenBank/DDBJ whole genome shotgun (WGS) entry which is preliminary data.</text>
</comment>
<keyword evidence="3" id="KW-1185">Reference proteome</keyword>
<evidence type="ECO:0000313" key="3">
    <source>
        <dbReference type="Proteomes" id="UP000314294"/>
    </source>
</evidence>
<dbReference type="AlphaFoldDB" id="A0A4Z2FEG3"/>
<organism evidence="2 3">
    <name type="scientific">Liparis tanakae</name>
    <name type="common">Tanaka's snailfish</name>
    <dbReference type="NCBI Taxonomy" id="230148"/>
    <lineage>
        <taxon>Eukaryota</taxon>
        <taxon>Metazoa</taxon>
        <taxon>Chordata</taxon>
        <taxon>Craniata</taxon>
        <taxon>Vertebrata</taxon>
        <taxon>Euteleostomi</taxon>
        <taxon>Actinopterygii</taxon>
        <taxon>Neopterygii</taxon>
        <taxon>Teleostei</taxon>
        <taxon>Neoteleostei</taxon>
        <taxon>Acanthomorphata</taxon>
        <taxon>Eupercaria</taxon>
        <taxon>Perciformes</taxon>
        <taxon>Cottioidei</taxon>
        <taxon>Cottales</taxon>
        <taxon>Liparidae</taxon>
        <taxon>Liparis</taxon>
    </lineage>
</organism>
<dbReference type="Proteomes" id="UP000314294">
    <property type="component" value="Unassembled WGS sequence"/>
</dbReference>
<evidence type="ECO:0000256" key="1">
    <source>
        <dbReference type="SAM" id="MobiDB-lite"/>
    </source>
</evidence>
<accession>A0A4Z2FEG3</accession>
<protein>
    <submittedName>
        <fullName evidence="2">Uncharacterized protein</fullName>
    </submittedName>
</protein>
<dbReference type="EMBL" id="SRLO01001263">
    <property type="protein sequence ID" value="TNN39626.1"/>
    <property type="molecule type" value="Genomic_DNA"/>
</dbReference>
<feature type="compositionally biased region" description="Gly residues" evidence="1">
    <location>
        <begin position="1"/>
        <end position="16"/>
    </location>
</feature>